<dbReference type="AlphaFoldDB" id="A0A8T2MXV2"/>
<evidence type="ECO:0000256" key="3">
    <source>
        <dbReference type="ARBA" id="ARBA00022553"/>
    </source>
</evidence>
<keyword evidence="4" id="KW-1015">Disulfide bond</keyword>
<dbReference type="PROSITE" id="PS50835">
    <property type="entry name" value="IG_LIKE"/>
    <property type="match status" value="1"/>
</dbReference>
<evidence type="ECO:0000256" key="4">
    <source>
        <dbReference type="ARBA" id="ARBA00023157"/>
    </source>
</evidence>
<dbReference type="GO" id="GO:0005737">
    <property type="term" value="C:cytoplasm"/>
    <property type="evidence" value="ECO:0007669"/>
    <property type="project" value="UniProtKB-SubCell"/>
</dbReference>
<keyword evidence="2" id="KW-0963">Cytoplasm</keyword>
<dbReference type="OrthoDB" id="9355041at2759"/>
<dbReference type="Gene3D" id="2.60.40.10">
    <property type="entry name" value="Immunoglobulins"/>
    <property type="match status" value="2"/>
</dbReference>
<dbReference type="PANTHER" id="PTHR35971:SF5">
    <property type="entry name" value="OBSCURIN LIKE CYTOSKELETAL ADAPTOR 1"/>
    <property type="match status" value="1"/>
</dbReference>
<dbReference type="InterPro" id="IPR036179">
    <property type="entry name" value="Ig-like_dom_sf"/>
</dbReference>
<evidence type="ECO:0000256" key="1">
    <source>
        <dbReference type="ARBA" id="ARBA00004496"/>
    </source>
</evidence>
<dbReference type="FunFam" id="2.60.40.10:FF:000214">
    <property type="entry name" value="titin isoform X1"/>
    <property type="match status" value="1"/>
</dbReference>
<evidence type="ECO:0000313" key="7">
    <source>
        <dbReference type="Proteomes" id="UP000824540"/>
    </source>
</evidence>
<dbReference type="InterPro" id="IPR013098">
    <property type="entry name" value="Ig_I-set"/>
</dbReference>
<dbReference type="Proteomes" id="UP000824540">
    <property type="component" value="Unassembled WGS sequence"/>
</dbReference>
<dbReference type="InterPro" id="IPR052385">
    <property type="entry name" value="Obscurin/Obscurin-like_Reg"/>
</dbReference>
<dbReference type="PANTHER" id="PTHR35971">
    <property type="entry name" value="SI:DKEY-31G6.6"/>
    <property type="match status" value="1"/>
</dbReference>
<reference evidence="6" key="1">
    <citation type="thesis" date="2021" institute="BYU ScholarsArchive" country="Provo, UT, USA">
        <title>Applications of and Algorithms for Genome Assembly and Genomic Analyses with an Emphasis on Marine Teleosts.</title>
        <authorList>
            <person name="Pickett B.D."/>
        </authorList>
    </citation>
    <scope>NUCLEOTIDE SEQUENCE</scope>
    <source>
        <strain evidence="6">HI-2016</strain>
    </source>
</reference>
<organism evidence="6 7">
    <name type="scientific">Albula glossodonta</name>
    <name type="common">roundjaw bonefish</name>
    <dbReference type="NCBI Taxonomy" id="121402"/>
    <lineage>
        <taxon>Eukaryota</taxon>
        <taxon>Metazoa</taxon>
        <taxon>Chordata</taxon>
        <taxon>Craniata</taxon>
        <taxon>Vertebrata</taxon>
        <taxon>Euteleostomi</taxon>
        <taxon>Actinopterygii</taxon>
        <taxon>Neopterygii</taxon>
        <taxon>Teleostei</taxon>
        <taxon>Albuliformes</taxon>
        <taxon>Albulidae</taxon>
        <taxon>Albula</taxon>
    </lineage>
</organism>
<evidence type="ECO:0000259" key="5">
    <source>
        <dbReference type="PROSITE" id="PS50835"/>
    </source>
</evidence>
<protein>
    <recommendedName>
        <fullName evidence="5">Ig-like domain-containing protein</fullName>
    </recommendedName>
</protein>
<evidence type="ECO:0000313" key="6">
    <source>
        <dbReference type="EMBL" id="KAG9332965.1"/>
    </source>
</evidence>
<dbReference type="InterPro" id="IPR003599">
    <property type="entry name" value="Ig_sub"/>
</dbReference>
<sequence>MAFFQAVGSSYHLSITWAVHYNVRAKHRMPVTIKNRLESQTVQEEEQVELVVELSEPSLEVKWMKNNVELHLGNGVELHSRGAEHSLLIKRVSYADRGYYSCQTPDDKTQAKLTVKMRKIQVVKGLKEVKTCEKEMALFQVELSHDSEEGWWTKDGNMLKPGPRCHITALGKMRTLTLCDLTVEDAGMIAFHTDEVYTSARLTLT</sequence>
<dbReference type="EMBL" id="JAFBMS010000226">
    <property type="protein sequence ID" value="KAG9332965.1"/>
    <property type="molecule type" value="Genomic_DNA"/>
</dbReference>
<feature type="domain" description="Ig-like" evidence="5">
    <location>
        <begin position="30"/>
        <end position="114"/>
    </location>
</feature>
<comment type="caution">
    <text evidence="6">The sequence shown here is derived from an EMBL/GenBank/DDBJ whole genome shotgun (WGS) entry which is preliminary data.</text>
</comment>
<accession>A0A8T2MXV2</accession>
<comment type="subcellular location">
    <subcellularLocation>
        <location evidence="1">Cytoplasm</location>
    </subcellularLocation>
</comment>
<proteinExistence type="predicted"/>
<dbReference type="SMART" id="SM00409">
    <property type="entry name" value="IG"/>
    <property type="match status" value="2"/>
</dbReference>
<name>A0A8T2MXV2_9TELE</name>
<dbReference type="SUPFAM" id="SSF48726">
    <property type="entry name" value="Immunoglobulin"/>
    <property type="match status" value="2"/>
</dbReference>
<keyword evidence="7" id="KW-1185">Reference proteome</keyword>
<keyword evidence="3" id="KW-0597">Phosphoprotein</keyword>
<dbReference type="InterPro" id="IPR013783">
    <property type="entry name" value="Ig-like_fold"/>
</dbReference>
<dbReference type="InterPro" id="IPR007110">
    <property type="entry name" value="Ig-like_dom"/>
</dbReference>
<feature type="non-terminal residue" evidence="6">
    <location>
        <position position="205"/>
    </location>
</feature>
<gene>
    <name evidence="6" type="ORF">JZ751_013994</name>
</gene>
<dbReference type="Pfam" id="PF07679">
    <property type="entry name" value="I-set"/>
    <property type="match status" value="1"/>
</dbReference>
<evidence type="ECO:0000256" key="2">
    <source>
        <dbReference type="ARBA" id="ARBA00022490"/>
    </source>
</evidence>